<name>A0ABY9BSF6_VITVI</name>
<gene>
    <name evidence="1" type="ORF">VitviT2T_005181</name>
</gene>
<accession>A0ABY9BSF6</accession>
<evidence type="ECO:0000313" key="1">
    <source>
        <dbReference type="EMBL" id="WJZ85660.1"/>
    </source>
</evidence>
<sequence length="81" mass="9468">MAYQLGSSGHRNLKWKKSNSVIEFEYIDKFENASPTNGIEQQYRRSDLKLDFIASPQASIDDLSYGYEKLDLSIIYRRLLM</sequence>
<evidence type="ECO:0000313" key="2">
    <source>
        <dbReference type="Proteomes" id="UP001227230"/>
    </source>
</evidence>
<reference evidence="1 2" key="1">
    <citation type="journal article" date="2023" name="Hortic Res">
        <title>The complete reference genome for grapevine (Vitis vinifera L.) genetics and breeding.</title>
        <authorList>
            <person name="Shi X."/>
            <person name="Cao S."/>
            <person name="Wang X."/>
            <person name="Huang S."/>
            <person name="Wang Y."/>
            <person name="Liu Z."/>
            <person name="Liu W."/>
            <person name="Leng X."/>
            <person name="Peng Y."/>
            <person name="Wang N."/>
            <person name="Wang Y."/>
            <person name="Ma Z."/>
            <person name="Xu X."/>
            <person name="Zhang F."/>
            <person name="Xue H."/>
            <person name="Zhong H."/>
            <person name="Wang Y."/>
            <person name="Zhang K."/>
            <person name="Velt A."/>
            <person name="Avia K."/>
            <person name="Holtgrawe D."/>
            <person name="Grimplet J."/>
            <person name="Matus J.T."/>
            <person name="Ware D."/>
            <person name="Wu X."/>
            <person name="Wang H."/>
            <person name="Liu C."/>
            <person name="Fang Y."/>
            <person name="Rustenholz C."/>
            <person name="Cheng Z."/>
            <person name="Xiao H."/>
            <person name="Zhou Y."/>
        </authorList>
    </citation>
    <scope>NUCLEOTIDE SEQUENCE [LARGE SCALE GENOMIC DNA]</scope>
    <source>
        <strain evidence="2">cv. Pinot noir / PN40024</strain>
        <tissue evidence="1">Leaf</tissue>
    </source>
</reference>
<keyword evidence="2" id="KW-1185">Reference proteome</keyword>
<dbReference type="EMBL" id="CP126651">
    <property type="protein sequence ID" value="WJZ85660.1"/>
    <property type="molecule type" value="Genomic_DNA"/>
</dbReference>
<dbReference type="Proteomes" id="UP001227230">
    <property type="component" value="Chromosome 4"/>
</dbReference>
<proteinExistence type="predicted"/>
<organism evidence="1 2">
    <name type="scientific">Vitis vinifera</name>
    <name type="common">Grape</name>
    <dbReference type="NCBI Taxonomy" id="29760"/>
    <lineage>
        <taxon>Eukaryota</taxon>
        <taxon>Viridiplantae</taxon>
        <taxon>Streptophyta</taxon>
        <taxon>Embryophyta</taxon>
        <taxon>Tracheophyta</taxon>
        <taxon>Spermatophyta</taxon>
        <taxon>Magnoliopsida</taxon>
        <taxon>eudicotyledons</taxon>
        <taxon>Gunneridae</taxon>
        <taxon>Pentapetalae</taxon>
        <taxon>rosids</taxon>
        <taxon>Vitales</taxon>
        <taxon>Vitaceae</taxon>
        <taxon>Viteae</taxon>
        <taxon>Vitis</taxon>
    </lineage>
</organism>
<protein>
    <submittedName>
        <fullName evidence="1">Uncharacterized protein</fullName>
    </submittedName>
</protein>